<evidence type="ECO:0000259" key="2">
    <source>
        <dbReference type="Pfam" id="PF22746"/>
    </source>
</evidence>
<name>A0A1C5J6W2_9ACTN</name>
<dbReference type="OrthoDB" id="118871at2"/>
<accession>A0A1C5J6W2</accession>
<proteinExistence type="predicted"/>
<keyword evidence="4" id="KW-1185">Reference proteome</keyword>
<dbReference type="InterPro" id="IPR053959">
    <property type="entry name" value="YvlB/LiaX_N"/>
</dbReference>
<sequence length="143" mass="15985">MNEQRRQVLEMLAEDKITADEAERLIDALEREQPESPPGAAPRPKPRPKYLRVVVNSEDDSGGDGPSRVNVRVPLQLLRAGVRLTSLIPPQALTQVNTKLHESGVPIDLTQLKPQHIEELIEQLDELTVDVDQPDAKVQVFCE</sequence>
<organism evidence="3 4">
    <name type="scientific">Micromonospora inositola</name>
    <dbReference type="NCBI Taxonomy" id="47865"/>
    <lineage>
        <taxon>Bacteria</taxon>
        <taxon>Bacillati</taxon>
        <taxon>Actinomycetota</taxon>
        <taxon>Actinomycetes</taxon>
        <taxon>Micromonosporales</taxon>
        <taxon>Micromonosporaceae</taxon>
        <taxon>Micromonospora</taxon>
    </lineage>
</organism>
<feature type="domain" description="YvlB/LiaX N-terminal" evidence="2">
    <location>
        <begin position="3"/>
        <end position="32"/>
    </location>
</feature>
<evidence type="ECO:0000313" key="3">
    <source>
        <dbReference type="EMBL" id="SCG66302.1"/>
    </source>
</evidence>
<feature type="region of interest" description="Disordered" evidence="1">
    <location>
        <begin position="23"/>
        <end position="49"/>
    </location>
</feature>
<reference evidence="4" key="1">
    <citation type="submission" date="2016-06" db="EMBL/GenBank/DDBJ databases">
        <authorList>
            <person name="Varghese N."/>
            <person name="Submissions Spin"/>
        </authorList>
    </citation>
    <scope>NUCLEOTIDE SEQUENCE [LARGE SCALE GENOMIC DNA]</scope>
    <source>
        <strain evidence="4">DSM 43819</strain>
    </source>
</reference>
<protein>
    <recommendedName>
        <fullName evidence="2">YvlB/LiaX N-terminal domain-containing protein</fullName>
    </recommendedName>
</protein>
<dbReference type="EMBL" id="LT607754">
    <property type="protein sequence ID" value="SCG66302.1"/>
    <property type="molecule type" value="Genomic_DNA"/>
</dbReference>
<dbReference type="Proteomes" id="UP000198221">
    <property type="component" value="Chromosome I"/>
</dbReference>
<dbReference type="RefSeq" id="WP_089013756.1">
    <property type="nucleotide sequence ID" value="NZ_LT607754.1"/>
</dbReference>
<dbReference type="AlphaFoldDB" id="A0A1C5J6W2"/>
<dbReference type="Pfam" id="PF22746">
    <property type="entry name" value="SHOCT-like_DUF2089-C"/>
    <property type="match status" value="1"/>
</dbReference>
<evidence type="ECO:0000313" key="4">
    <source>
        <dbReference type="Proteomes" id="UP000198221"/>
    </source>
</evidence>
<evidence type="ECO:0000256" key="1">
    <source>
        <dbReference type="SAM" id="MobiDB-lite"/>
    </source>
</evidence>
<gene>
    <name evidence="3" type="ORF">GA0070613_4137</name>
</gene>
<feature type="compositionally biased region" description="Basic and acidic residues" evidence="1">
    <location>
        <begin position="23"/>
        <end position="34"/>
    </location>
</feature>